<dbReference type="InterPro" id="IPR001447">
    <property type="entry name" value="Arylamine_N-AcTrfase"/>
</dbReference>
<organism evidence="3 4">
    <name type="scientific">Clonostachys chloroleuca</name>
    <dbReference type="NCBI Taxonomy" id="1926264"/>
    <lineage>
        <taxon>Eukaryota</taxon>
        <taxon>Fungi</taxon>
        <taxon>Dikarya</taxon>
        <taxon>Ascomycota</taxon>
        <taxon>Pezizomycotina</taxon>
        <taxon>Sordariomycetes</taxon>
        <taxon>Hypocreomycetidae</taxon>
        <taxon>Hypocreales</taxon>
        <taxon>Bionectriaceae</taxon>
        <taxon>Clonostachys</taxon>
    </lineage>
</organism>
<dbReference type="Pfam" id="PF00797">
    <property type="entry name" value="Acetyltransf_2"/>
    <property type="match status" value="1"/>
</dbReference>
<proteinExistence type="inferred from homology"/>
<gene>
    <name evidence="3" type="ORF">CCHLO57077_00013980</name>
</gene>
<comment type="similarity">
    <text evidence="1">Belongs to the arylamine N-acetyltransferase family.</text>
</comment>
<dbReference type="Gene3D" id="3.30.2140.10">
    <property type="entry name" value="Arylamine N-acetyltransferase"/>
    <property type="match status" value="1"/>
</dbReference>
<sequence>MRLSFRCQCHALTLLEFDPQGQHLALTQKYQLMHIPFENLMLHYSWHRVIDVIPDQLFNNIVRQRRRGDTAWRITAFSTPSFSLGFKAYMVGGQIHLHAASKLSQFTTFATQLTCVLAPKFWYCRSDSRRIKSSSNRVSDGYAQSMTVSYRSSVRISVSGYRSIASTTRSLRFFNAVFQTLNYCLRICGLPMSARAIDGALIVDGDIPKWRKGGQKQWEKSRDPEAIFRDSSNGGGTKGH</sequence>
<protein>
    <submittedName>
        <fullName evidence="3">Uncharacterized protein</fullName>
    </submittedName>
</protein>
<dbReference type="AlphaFoldDB" id="A0AA35LRC3"/>
<feature type="compositionally biased region" description="Basic and acidic residues" evidence="2">
    <location>
        <begin position="217"/>
        <end position="228"/>
    </location>
</feature>
<dbReference type="SUPFAM" id="SSF54001">
    <property type="entry name" value="Cysteine proteinases"/>
    <property type="match status" value="1"/>
</dbReference>
<dbReference type="Proteomes" id="UP001160390">
    <property type="component" value="Unassembled WGS sequence"/>
</dbReference>
<evidence type="ECO:0000313" key="4">
    <source>
        <dbReference type="Proteomes" id="UP001160390"/>
    </source>
</evidence>
<evidence type="ECO:0000313" key="3">
    <source>
        <dbReference type="EMBL" id="CAI6026930.1"/>
    </source>
</evidence>
<reference evidence="3" key="1">
    <citation type="submission" date="2023-01" db="EMBL/GenBank/DDBJ databases">
        <authorList>
            <person name="Piombo E."/>
        </authorList>
    </citation>
    <scope>NUCLEOTIDE SEQUENCE</scope>
</reference>
<comment type="caution">
    <text evidence="3">The sequence shown here is derived from an EMBL/GenBank/DDBJ whole genome shotgun (WGS) entry which is preliminary data.</text>
</comment>
<dbReference type="InterPro" id="IPR038765">
    <property type="entry name" value="Papain-like_cys_pep_sf"/>
</dbReference>
<name>A0AA35LRC3_9HYPO</name>
<dbReference type="EMBL" id="CABFNP030000464">
    <property type="protein sequence ID" value="CAI6026930.1"/>
    <property type="molecule type" value="Genomic_DNA"/>
</dbReference>
<evidence type="ECO:0000256" key="2">
    <source>
        <dbReference type="SAM" id="MobiDB-lite"/>
    </source>
</evidence>
<feature type="region of interest" description="Disordered" evidence="2">
    <location>
        <begin position="213"/>
        <end position="240"/>
    </location>
</feature>
<keyword evidence="4" id="KW-1185">Reference proteome</keyword>
<dbReference type="GO" id="GO:0016407">
    <property type="term" value="F:acetyltransferase activity"/>
    <property type="evidence" value="ECO:0007669"/>
    <property type="project" value="InterPro"/>
</dbReference>
<accession>A0AA35LRC3</accession>
<evidence type="ECO:0000256" key="1">
    <source>
        <dbReference type="ARBA" id="ARBA00006547"/>
    </source>
</evidence>